<dbReference type="SUPFAM" id="SSF51197">
    <property type="entry name" value="Clavaminate synthase-like"/>
    <property type="match status" value="1"/>
</dbReference>
<dbReference type="VEuPathDB" id="CryptoDB:Vbra_11642"/>
<dbReference type="InterPro" id="IPR003347">
    <property type="entry name" value="JmjC_dom"/>
</dbReference>
<dbReference type="SMART" id="SM00558">
    <property type="entry name" value="JmjC"/>
    <property type="match status" value="1"/>
</dbReference>
<dbReference type="GO" id="GO:0045905">
    <property type="term" value="P:positive regulation of translational termination"/>
    <property type="evidence" value="ECO:0007669"/>
    <property type="project" value="TreeGrafter"/>
</dbReference>
<dbReference type="PROSITE" id="PS51184">
    <property type="entry name" value="JMJC"/>
    <property type="match status" value="1"/>
</dbReference>
<dbReference type="InterPro" id="IPR050910">
    <property type="entry name" value="JMJD6_ArgDemeth/LysHydrox"/>
</dbReference>
<dbReference type="EMBL" id="CDMY01000223">
    <property type="protein sequence ID" value="CEL94600.1"/>
    <property type="molecule type" value="Genomic_DNA"/>
</dbReference>
<name>A0A0G4EGJ6_VITBC</name>
<evidence type="ECO:0000313" key="3">
    <source>
        <dbReference type="Proteomes" id="UP000041254"/>
    </source>
</evidence>
<dbReference type="GO" id="GO:0043565">
    <property type="term" value="F:sequence-specific DNA binding"/>
    <property type="evidence" value="ECO:0007669"/>
    <property type="project" value="TreeGrafter"/>
</dbReference>
<dbReference type="GO" id="GO:0005634">
    <property type="term" value="C:nucleus"/>
    <property type="evidence" value="ECO:0007669"/>
    <property type="project" value="TreeGrafter"/>
</dbReference>
<reference evidence="2 3" key="1">
    <citation type="submission" date="2014-11" db="EMBL/GenBank/DDBJ databases">
        <authorList>
            <person name="Zhu J."/>
            <person name="Qi W."/>
            <person name="Song R."/>
        </authorList>
    </citation>
    <scope>NUCLEOTIDE SEQUENCE [LARGE SCALE GENOMIC DNA]</scope>
</reference>
<dbReference type="OrthoDB" id="439989at2759"/>
<accession>A0A0G4EGJ6</accession>
<dbReference type="GO" id="GO:0005737">
    <property type="term" value="C:cytoplasm"/>
    <property type="evidence" value="ECO:0007669"/>
    <property type="project" value="TreeGrafter"/>
</dbReference>
<dbReference type="Proteomes" id="UP000041254">
    <property type="component" value="Unassembled WGS sequence"/>
</dbReference>
<sequence length="444" mass="49887">MAPRVPVVLRGLAEGWPAAAKWQKDGVPDIQRLRREHADVPVSVERCRIGDGFECEEMGLHAFLDYWERRGEADDDPLLYLKDWRYVEEVLRGDSSSLYPVPSFFADDWLNKYRLQPSEDYRFVYWGKAGTTTPIHMDVLGSNSWSANIVGRKRWRFFDPDDAHMLMDASGTSLVPDLRSYDKRKFPDVSRAPYVEVESCGGDVVFVPGGWYHQVCNETDCMAINHNWINALNIRDMLRVLVLDLKAIATRHGHPPPSSICQAQLKENNSVDLPGFARFLIRAAAGEMAAYRQLSAEAVNGDSECVPVEVAMKLLSLYRIGHILTSLELAGLLQSATSSAVIPTVHKIGILLRHYPHKEKAFAVIERYLRVPRHSTDEQLQLDPLVMYVADGRGHAGVGGREELRHAWVRVQSEGWVFDVGKEDGLDDVVAFGGEAVTEARTSC</sequence>
<dbReference type="Pfam" id="PF13621">
    <property type="entry name" value="Cupin_8"/>
    <property type="match status" value="1"/>
</dbReference>
<dbReference type="AlphaFoldDB" id="A0A0G4EGJ6"/>
<dbReference type="PhylomeDB" id="A0A0G4EGJ6"/>
<evidence type="ECO:0000259" key="1">
    <source>
        <dbReference type="PROSITE" id="PS51184"/>
    </source>
</evidence>
<dbReference type="GO" id="GO:0016706">
    <property type="term" value="F:2-oxoglutarate-dependent dioxygenase activity"/>
    <property type="evidence" value="ECO:0007669"/>
    <property type="project" value="TreeGrafter"/>
</dbReference>
<feature type="domain" description="JmjC" evidence="1">
    <location>
        <begin position="90"/>
        <end position="245"/>
    </location>
</feature>
<organism evidence="2 3">
    <name type="scientific">Vitrella brassicaformis (strain CCMP3155)</name>
    <dbReference type="NCBI Taxonomy" id="1169540"/>
    <lineage>
        <taxon>Eukaryota</taxon>
        <taxon>Sar</taxon>
        <taxon>Alveolata</taxon>
        <taxon>Colpodellida</taxon>
        <taxon>Vitrellaceae</taxon>
        <taxon>Vitrella</taxon>
    </lineage>
</organism>
<dbReference type="InParanoid" id="A0A0G4EGJ6"/>
<dbReference type="InterPro" id="IPR041667">
    <property type="entry name" value="Cupin_8"/>
</dbReference>
<dbReference type="PANTHER" id="PTHR12480:SF6">
    <property type="entry name" value="2-OXOGLUTARATE AND IRON-DEPENDENT OXYGENASE JMJD4"/>
    <property type="match status" value="1"/>
</dbReference>
<keyword evidence="3" id="KW-1185">Reference proteome</keyword>
<protein>
    <recommendedName>
        <fullName evidence="1">JmjC domain-containing protein</fullName>
    </recommendedName>
</protein>
<gene>
    <name evidence="2" type="ORF">Vbra_11642</name>
</gene>
<proteinExistence type="predicted"/>
<evidence type="ECO:0000313" key="2">
    <source>
        <dbReference type="EMBL" id="CEL94600.1"/>
    </source>
</evidence>
<dbReference type="Gene3D" id="2.60.120.650">
    <property type="entry name" value="Cupin"/>
    <property type="match status" value="1"/>
</dbReference>
<dbReference type="PANTHER" id="PTHR12480">
    <property type="entry name" value="ARGININE DEMETHYLASE AND LYSYL-HYDROXYLASE JMJD"/>
    <property type="match status" value="1"/>
</dbReference>